<gene>
    <name evidence="1" type="ORF">KIN20_017336</name>
</gene>
<comment type="caution">
    <text evidence="1">The sequence shown here is derived from an EMBL/GenBank/DDBJ whole genome shotgun (WGS) entry which is preliminary data.</text>
</comment>
<evidence type="ECO:0000313" key="2">
    <source>
        <dbReference type="Proteomes" id="UP001196413"/>
    </source>
</evidence>
<reference evidence="1" key="1">
    <citation type="submission" date="2021-06" db="EMBL/GenBank/DDBJ databases">
        <title>Parelaphostrongylus tenuis whole genome reference sequence.</title>
        <authorList>
            <person name="Garwood T.J."/>
            <person name="Larsen P.A."/>
            <person name="Fountain-Jones N.M."/>
            <person name="Garbe J.R."/>
            <person name="Macchietto M.G."/>
            <person name="Kania S.A."/>
            <person name="Gerhold R.W."/>
            <person name="Richards J.E."/>
            <person name="Wolf T.M."/>
        </authorList>
    </citation>
    <scope>NUCLEOTIDE SEQUENCE</scope>
    <source>
        <strain evidence="1">MNPRO001-30</strain>
        <tissue evidence="1">Meninges</tissue>
    </source>
</reference>
<organism evidence="1 2">
    <name type="scientific">Parelaphostrongylus tenuis</name>
    <name type="common">Meningeal worm</name>
    <dbReference type="NCBI Taxonomy" id="148309"/>
    <lineage>
        <taxon>Eukaryota</taxon>
        <taxon>Metazoa</taxon>
        <taxon>Ecdysozoa</taxon>
        <taxon>Nematoda</taxon>
        <taxon>Chromadorea</taxon>
        <taxon>Rhabditida</taxon>
        <taxon>Rhabditina</taxon>
        <taxon>Rhabditomorpha</taxon>
        <taxon>Strongyloidea</taxon>
        <taxon>Metastrongylidae</taxon>
        <taxon>Parelaphostrongylus</taxon>
    </lineage>
</organism>
<accession>A0AAD5QNK9</accession>
<proteinExistence type="predicted"/>
<keyword evidence="2" id="KW-1185">Reference proteome</keyword>
<name>A0AAD5QNK9_PARTN</name>
<protein>
    <submittedName>
        <fullName evidence="1">Uncharacterized protein</fullName>
    </submittedName>
</protein>
<dbReference type="EMBL" id="JAHQIW010003480">
    <property type="protein sequence ID" value="KAJ1358813.1"/>
    <property type="molecule type" value="Genomic_DNA"/>
</dbReference>
<dbReference type="AlphaFoldDB" id="A0AAD5QNK9"/>
<evidence type="ECO:0000313" key="1">
    <source>
        <dbReference type="EMBL" id="KAJ1358813.1"/>
    </source>
</evidence>
<sequence>MFLSFVPIHFTKLLRSTANVIMANWSREMWQGVLNRAIRVLAAGPFASQFSFASEAVG</sequence>
<dbReference type="Proteomes" id="UP001196413">
    <property type="component" value="Unassembled WGS sequence"/>
</dbReference>